<proteinExistence type="predicted"/>
<sequence length="380" mass="40244">MSASPQGASGPPPLRWLLMAAHVGPDGQGGGIVRYTTQLAAALERRDDVELHVLAGEAADWFRAWLPADRVHAAPRLPRVATALVERLGGGPLGREGLDVVQGTKHLLPLRRRTGRATSVLTVHDMILLDRPRDFDRAKRTLLRRPYLASLREADVLAAVSRATADAAARWVPTAPARTAVVPLATSPTLLDAVPEPVPGLEGRPFALVVGDPSPRKNLPLVVDAWPDVVRQVPGAVLVVVGPDSWGATVHGARFAELAAEGSLVRLTGLPDAPLRWCYEHAAVVLCPSVAEGFGLPALEGLDLGAPVVTSRDAALVEATGDAAPHLPADDPGPWVEATVAALRRGRAAHDVARGAVRRPRTWDDVAAETVAAVRARRDR</sequence>
<evidence type="ECO:0000259" key="3">
    <source>
        <dbReference type="Pfam" id="PF13439"/>
    </source>
</evidence>
<evidence type="ECO:0000256" key="2">
    <source>
        <dbReference type="ARBA" id="ARBA00022679"/>
    </source>
</evidence>
<evidence type="ECO:0000256" key="1">
    <source>
        <dbReference type="ARBA" id="ARBA00022676"/>
    </source>
</evidence>
<keyword evidence="1" id="KW-0328">Glycosyltransferase</keyword>
<dbReference type="PANTHER" id="PTHR46401">
    <property type="entry name" value="GLYCOSYLTRANSFERASE WBBK-RELATED"/>
    <property type="match status" value="1"/>
</dbReference>
<evidence type="ECO:0000313" key="5">
    <source>
        <dbReference type="Proteomes" id="UP001387100"/>
    </source>
</evidence>
<keyword evidence="2" id="KW-0808">Transferase</keyword>
<reference evidence="4 5" key="1">
    <citation type="journal article" date="2017" name="Int. J. Syst. Evol. Microbiol.">
        <title>Pseudokineococcus basanitobsidens sp. nov., isolated from volcanic rock.</title>
        <authorList>
            <person name="Lee D.W."/>
            <person name="Park M.Y."/>
            <person name="Kim J.J."/>
            <person name="Kim B.S."/>
        </authorList>
    </citation>
    <scope>NUCLEOTIDE SEQUENCE [LARGE SCALE GENOMIC DNA]</scope>
    <source>
        <strain evidence="4 5">DSM 103726</strain>
    </source>
</reference>
<keyword evidence="5" id="KW-1185">Reference proteome</keyword>
<protein>
    <submittedName>
        <fullName evidence="4">Glycosyltransferase family 1 protein</fullName>
    </submittedName>
</protein>
<dbReference type="EMBL" id="JBBIAA010000007">
    <property type="protein sequence ID" value="MEJ5945310.1"/>
    <property type="molecule type" value="Genomic_DNA"/>
</dbReference>
<comment type="caution">
    <text evidence="4">The sequence shown here is derived from an EMBL/GenBank/DDBJ whole genome shotgun (WGS) entry which is preliminary data.</text>
</comment>
<dbReference type="PANTHER" id="PTHR46401:SF2">
    <property type="entry name" value="GLYCOSYLTRANSFERASE WBBK-RELATED"/>
    <property type="match status" value="1"/>
</dbReference>
<accession>A0ABU8RJP6</accession>
<dbReference type="RefSeq" id="WP_339574695.1">
    <property type="nucleotide sequence ID" value="NZ_JBBIAA010000007.1"/>
</dbReference>
<name>A0ABU8RJP6_9ACTN</name>
<feature type="domain" description="Glycosyltransferase subfamily 4-like N-terminal" evidence="3">
    <location>
        <begin position="30"/>
        <end position="183"/>
    </location>
</feature>
<dbReference type="InterPro" id="IPR028098">
    <property type="entry name" value="Glyco_trans_4-like_N"/>
</dbReference>
<dbReference type="SUPFAM" id="SSF53756">
    <property type="entry name" value="UDP-Glycosyltransferase/glycogen phosphorylase"/>
    <property type="match status" value="1"/>
</dbReference>
<evidence type="ECO:0000313" key="4">
    <source>
        <dbReference type="EMBL" id="MEJ5945310.1"/>
    </source>
</evidence>
<dbReference type="Pfam" id="PF13692">
    <property type="entry name" value="Glyco_trans_1_4"/>
    <property type="match status" value="1"/>
</dbReference>
<organism evidence="4 5">
    <name type="scientific">Pseudokineococcus basanitobsidens</name>
    <dbReference type="NCBI Taxonomy" id="1926649"/>
    <lineage>
        <taxon>Bacteria</taxon>
        <taxon>Bacillati</taxon>
        <taxon>Actinomycetota</taxon>
        <taxon>Actinomycetes</taxon>
        <taxon>Kineosporiales</taxon>
        <taxon>Kineosporiaceae</taxon>
        <taxon>Pseudokineococcus</taxon>
    </lineage>
</organism>
<dbReference type="CDD" id="cd03809">
    <property type="entry name" value="GT4_MtfB-like"/>
    <property type="match status" value="1"/>
</dbReference>
<gene>
    <name evidence="4" type="ORF">WDZ17_08390</name>
</gene>
<dbReference type="Gene3D" id="3.40.50.2000">
    <property type="entry name" value="Glycogen Phosphorylase B"/>
    <property type="match status" value="2"/>
</dbReference>
<dbReference type="Pfam" id="PF13439">
    <property type="entry name" value="Glyco_transf_4"/>
    <property type="match status" value="1"/>
</dbReference>
<dbReference type="Proteomes" id="UP001387100">
    <property type="component" value="Unassembled WGS sequence"/>
</dbReference>